<dbReference type="InterPro" id="IPR054170">
    <property type="entry name" value="RlmL_1st"/>
</dbReference>
<dbReference type="PANTHER" id="PTHR47313">
    <property type="entry name" value="RIBOSOMAL RNA LARGE SUBUNIT METHYLTRANSFERASE K/L"/>
    <property type="match status" value="1"/>
</dbReference>
<dbReference type="PANTHER" id="PTHR47313:SF1">
    <property type="entry name" value="RIBOSOMAL RNA LARGE SUBUNIT METHYLTRANSFERASE K_L"/>
    <property type="match status" value="1"/>
</dbReference>
<feature type="domain" description="THUMP" evidence="9">
    <location>
        <begin position="43"/>
        <end position="155"/>
    </location>
</feature>
<dbReference type="GO" id="GO:0003723">
    <property type="term" value="F:RNA binding"/>
    <property type="evidence" value="ECO:0007669"/>
    <property type="project" value="UniProtKB-UniRule"/>
</dbReference>
<dbReference type="Pfam" id="PF02926">
    <property type="entry name" value="THUMP"/>
    <property type="match status" value="1"/>
</dbReference>
<dbReference type="InterPro" id="IPR002052">
    <property type="entry name" value="DNA_methylase_N6_adenine_CS"/>
</dbReference>
<dbReference type="Pfam" id="PF22020">
    <property type="entry name" value="RlmL_1st"/>
    <property type="match status" value="1"/>
</dbReference>
<keyword evidence="5 7" id="KW-0949">S-adenosyl-L-methionine</keyword>
<dbReference type="Pfam" id="PF10672">
    <property type="entry name" value="Methyltrans_SAM"/>
    <property type="match status" value="1"/>
</dbReference>
<comment type="function">
    <text evidence="7">Specifically methylates the guanine in position 2445 (m2G2445) and the guanine in position 2069 (m7G2069) of 23S rRNA.</text>
</comment>
<dbReference type="PIRSF" id="PIRSF037618">
    <property type="entry name" value="RNA_Mtase_bacteria_prd"/>
    <property type="match status" value="1"/>
</dbReference>
<proteinExistence type="inferred from homology"/>
<evidence type="ECO:0000256" key="3">
    <source>
        <dbReference type="ARBA" id="ARBA00022603"/>
    </source>
</evidence>
<dbReference type="GO" id="GO:0070043">
    <property type="term" value="F:rRNA (guanine-N7-)-methyltransferase activity"/>
    <property type="evidence" value="ECO:0007669"/>
    <property type="project" value="UniProtKB-UniRule"/>
</dbReference>
<dbReference type="RefSeq" id="WP_025368995.1">
    <property type="nucleotide sequence ID" value="NZ_CP002697.1"/>
</dbReference>
<evidence type="ECO:0000259" key="9">
    <source>
        <dbReference type="PROSITE" id="PS51165"/>
    </source>
</evidence>
<dbReference type="KEGG" id="bapu:BUMPUSDA_CDS00233"/>
<keyword evidence="3 7" id="KW-0489">Methyltransferase</keyword>
<dbReference type="InterPro" id="IPR019614">
    <property type="entry name" value="SAM-dep_methyl-trfase"/>
</dbReference>
<dbReference type="InterPro" id="IPR029063">
    <property type="entry name" value="SAM-dependent_MTases_sf"/>
</dbReference>
<dbReference type="SMART" id="SM00981">
    <property type="entry name" value="THUMP"/>
    <property type="match status" value="1"/>
</dbReference>
<dbReference type="InterPro" id="IPR004114">
    <property type="entry name" value="THUMP_dom"/>
</dbReference>
<dbReference type="InterPro" id="IPR017244">
    <property type="entry name" value="23SrRNA_methyltr_KL"/>
</dbReference>
<evidence type="ECO:0000256" key="5">
    <source>
        <dbReference type="ARBA" id="ARBA00022691"/>
    </source>
</evidence>
<dbReference type="InterPro" id="IPR000241">
    <property type="entry name" value="RlmKL-like_Mtase"/>
</dbReference>
<dbReference type="InterPro" id="IPR053943">
    <property type="entry name" value="RlmKL-like_Mtase_CS"/>
</dbReference>
<dbReference type="PATRIC" id="fig|1009856.3.peg.355"/>
<sequence>MNCLFASTNFGTENLLKEELLYLGAKNLNIKNGGIYYEANELLLYKSLMWSRIASRIFLCIKQFKIKNKEELYSNIYNIDWDEIFSINKTFSINFKGINHFIRNSLFGSLIIKDAIVDQFKRKYLLRPNIDLINPDIRIRSFLSHDNIIHIMLDLSGSSLHKRGYRQLSNSTPIKENLGAAIILNSGWNKKMPIIDPMCGSGTLLIEAAMVSTDRAPGLRRVKWGFQSWKKYNKSLWLNVIQEAEERFKIGLEKCFKNNFIGYDYDSKIIEKAKINASNAGLSKTIKFFTQNLNNLKNLYDDKKIGILLTNPPYGERHQTESQLVGLYIQLGVVSKKYFKNWILSIFSSSKFLLNFVQMKSDKEYFLKNGALNCIQQSFKIYSKEVHTENSEYQNRLKKNFNKFKKWTNQEGIECFRVYNADLPNYNIIVDVYNKWLVIQEYKAPKLINSNKAYKRLCNAIYYTKEILSIDINNIVLKIRQKNKNTTQYKRLYNSNSFMIIKEYHAKFLVNLIDYLDTGLFSDKRLIRKMLGTMARGKDFLNLFSYTGTATVYAALGKAKSTTSVDISNTYMKWSMRNMSINNLTDYNHHFIQEDCLNWIKKTDHKFDLIFINPPTFSNSKKMQQDFDLKRDYLILMINLKRILRYDGNIIFSSSTRNFNINLNSLKKIKLHAQNITKKTQSKDFLKNFNIYHSWLIKHS</sequence>
<comment type="similarity">
    <text evidence="7">Belongs to the methyltransferase superfamily. RlmKL family.</text>
</comment>
<dbReference type="EC" id="2.1.1.264" evidence="7"/>
<name>W0P3S9_BUCMP</name>
<comment type="catalytic activity">
    <reaction evidence="7">
        <text>guanosine(2445) in 23S rRNA + S-adenosyl-L-methionine = N(2)-methylguanosine(2445) in 23S rRNA + S-adenosyl-L-homocysteine + H(+)</text>
        <dbReference type="Rhea" id="RHEA:42740"/>
        <dbReference type="Rhea" id="RHEA-COMP:10215"/>
        <dbReference type="Rhea" id="RHEA-COMP:10216"/>
        <dbReference type="ChEBI" id="CHEBI:15378"/>
        <dbReference type="ChEBI" id="CHEBI:57856"/>
        <dbReference type="ChEBI" id="CHEBI:59789"/>
        <dbReference type="ChEBI" id="CHEBI:74269"/>
        <dbReference type="ChEBI" id="CHEBI:74481"/>
        <dbReference type="EC" id="2.1.1.173"/>
    </reaction>
</comment>
<evidence type="ECO:0000256" key="1">
    <source>
        <dbReference type="ARBA" id="ARBA00022490"/>
    </source>
</evidence>
<dbReference type="Proteomes" id="UP000019087">
    <property type="component" value="Chromosome"/>
</dbReference>
<keyword evidence="2 7" id="KW-0698">rRNA processing</keyword>
<dbReference type="Gene3D" id="3.30.2130.30">
    <property type="match status" value="1"/>
</dbReference>
<organism evidence="10 11">
    <name type="scientific">Buchnera aphidicola str. USDA</name>
    <name type="common">Myzus persicae</name>
    <dbReference type="NCBI Taxonomy" id="1009856"/>
    <lineage>
        <taxon>Bacteria</taxon>
        <taxon>Pseudomonadati</taxon>
        <taxon>Pseudomonadota</taxon>
        <taxon>Gammaproteobacteria</taxon>
        <taxon>Enterobacterales</taxon>
        <taxon>Erwiniaceae</taxon>
        <taxon>Buchnera</taxon>
    </lineage>
</organism>
<evidence type="ECO:0000256" key="7">
    <source>
        <dbReference type="HAMAP-Rule" id="MF_01858"/>
    </source>
</evidence>
<dbReference type="EMBL" id="CP002697">
    <property type="protein sequence ID" value="AHG60025.1"/>
    <property type="molecule type" value="Genomic_DNA"/>
</dbReference>
<evidence type="ECO:0000256" key="8">
    <source>
        <dbReference type="PROSITE-ProRule" id="PRU00529"/>
    </source>
</evidence>
<dbReference type="PROSITE" id="PS51165">
    <property type="entry name" value="THUMP"/>
    <property type="match status" value="1"/>
</dbReference>
<dbReference type="GO" id="GO:0052915">
    <property type="term" value="F:23S rRNA (guanine(2445)-N(2))-methyltransferase activity"/>
    <property type="evidence" value="ECO:0007669"/>
    <property type="project" value="UniProtKB-UniRule"/>
</dbReference>
<evidence type="ECO:0000256" key="2">
    <source>
        <dbReference type="ARBA" id="ARBA00022552"/>
    </source>
</evidence>
<keyword evidence="4 7" id="KW-0808">Transferase</keyword>
<dbReference type="SUPFAM" id="SSF53335">
    <property type="entry name" value="S-adenosyl-L-methionine-dependent methyltransferases"/>
    <property type="match status" value="2"/>
</dbReference>
<dbReference type="CDD" id="cd11715">
    <property type="entry name" value="THUMP_AdoMetMT"/>
    <property type="match status" value="1"/>
</dbReference>
<dbReference type="HAMAP" id="MF_01858">
    <property type="entry name" value="23SrRNA_methyltr_KL"/>
    <property type="match status" value="1"/>
</dbReference>
<dbReference type="PROSITE" id="PS01261">
    <property type="entry name" value="UPF0020"/>
    <property type="match status" value="1"/>
</dbReference>
<dbReference type="Gene3D" id="3.40.50.150">
    <property type="entry name" value="Vaccinia Virus protein VP39"/>
    <property type="match status" value="2"/>
</dbReference>
<dbReference type="PROSITE" id="PS00092">
    <property type="entry name" value="N6_MTASE"/>
    <property type="match status" value="1"/>
</dbReference>
<dbReference type="NCBIfam" id="NF008748">
    <property type="entry name" value="PRK11783.1"/>
    <property type="match status" value="1"/>
</dbReference>
<protein>
    <recommendedName>
        <fullName evidence="7">Ribosomal RNA large subunit methyltransferase K/L</fullName>
    </recommendedName>
    <domain>
        <recommendedName>
            <fullName evidence="7">23S rRNA m2G2445 methyltransferase</fullName>
            <ecNumber evidence="7">2.1.1.173</ecNumber>
        </recommendedName>
        <alternativeName>
            <fullName evidence="7">rRNA (guanine-N(2)-)-methyltransferase RlmL</fullName>
        </alternativeName>
    </domain>
    <domain>
        <recommendedName>
            <fullName evidence="7">23S rRNA m7G2069 methyltransferase</fullName>
            <ecNumber evidence="7">2.1.1.264</ecNumber>
        </recommendedName>
        <alternativeName>
            <fullName evidence="7">rRNA (guanine-N(7)-)-methyltransferase RlmK</fullName>
        </alternativeName>
    </domain>
</protein>
<dbReference type="CDD" id="cd02440">
    <property type="entry name" value="AdoMet_MTases"/>
    <property type="match status" value="1"/>
</dbReference>
<dbReference type="GO" id="GO:0005737">
    <property type="term" value="C:cytoplasm"/>
    <property type="evidence" value="ECO:0007669"/>
    <property type="project" value="UniProtKB-SubCell"/>
</dbReference>
<evidence type="ECO:0000256" key="4">
    <source>
        <dbReference type="ARBA" id="ARBA00022679"/>
    </source>
</evidence>
<dbReference type="AlphaFoldDB" id="W0P3S9"/>
<accession>W0P3S9</accession>
<evidence type="ECO:0000313" key="11">
    <source>
        <dbReference type="Proteomes" id="UP000019087"/>
    </source>
</evidence>
<keyword evidence="1 7" id="KW-0963">Cytoplasm</keyword>
<comment type="catalytic activity">
    <reaction evidence="7">
        <text>guanosine(2069) in 23S rRNA + S-adenosyl-L-methionine = N(2)-methylguanosine(2069) in 23S rRNA + S-adenosyl-L-homocysteine + H(+)</text>
        <dbReference type="Rhea" id="RHEA:43772"/>
        <dbReference type="Rhea" id="RHEA-COMP:10688"/>
        <dbReference type="Rhea" id="RHEA-COMP:10689"/>
        <dbReference type="ChEBI" id="CHEBI:15378"/>
        <dbReference type="ChEBI" id="CHEBI:57856"/>
        <dbReference type="ChEBI" id="CHEBI:59789"/>
        <dbReference type="ChEBI" id="CHEBI:74269"/>
        <dbReference type="ChEBI" id="CHEBI:74481"/>
        <dbReference type="EC" id="2.1.1.264"/>
    </reaction>
</comment>
<keyword evidence="6 8" id="KW-0694">RNA-binding</keyword>
<evidence type="ECO:0000256" key="6">
    <source>
        <dbReference type="ARBA" id="ARBA00022884"/>
    </source>
</evidence>
<gene>
    <name evidence="10" type="primary">rlml</name>
    <name evidence="7" type="synonym">rlmL</name>
    <name evidence="10" type="ORF">BUMPUSDA_CDS00233</name>
</gene>
<dbReference type="Pfam" id="PF01170">
    <property type="entry name" value="UPF0020"/>
    <property type="match status" value="1"/>
</dbReference>
<reference evidence="10 11" key="1">
    <citation type="journal article" date="2013" name="BMC Genomics">
        <title>Comparative analysis of genome sequences from four strains of the Buchnera aphidicola Mp endosymbion of the green peach aphid, Myzus persicae.</title>
        <authorList>
            <person name="Jiang Z."/>
            <person name="Jones D.H."/>
            <person name="Khuri S."/>
            <person name="Tsinoremas N.F."/>
            <person name="Wyss T."/>
            <person name="Jander G."/>
            <person name="Wilson A.C."/>
        </authorList>
    </citation>
    <scope>NUCLEOTIDE SEQUENCE [LARGE SCALE GENOMIC DNA]</scope>
    <source>
        <strain evidence="11">str. USDA (Myzus persicae)</strain>
    </source>
</reference>
<dbReference type="HOGENOM" id="CLU_014042_2_0_6"/>
<dbReference type="Gene3D" id="3.30.750.80">
    <property type="entry name" value="RNA methyltransferase domain (HRMD) like"/>
    <property type="match status" value="1"/>
</dbReference>
<dbReference type="EC" id="2.1.1.173" evidence="7"/>
<comment type="subcellular location">
    <subcellularLocation>
        <location evidence="7">Cytoplasm</location>
    </subcellularLocation>
</comment>
<evidence type="ECO:0000313" key="10">
    <source>
        <dbReference type="EMBL" id="AHG60025.1"/>
    </source>
</evidence>